<dbReference type="InterPro" id="IPR029044">
    <property type="entry name" value="Nucleotide-diphossugar_trans"/>
</dbReference>
<accession>A0A1G8BX63</accession>
<dbReference type="Pfam" id="PF00535">
    <property type="entry name" value="Glycos_transf_2"/>
    <property type="match status" value="1"/>
</dbReference>
<dbReference type="InterPro" id="IPR001173">
    <property type="entry name" value="Glyco_trans_2-like"/>
</dbReference>
<dbReference type="AlphaFoldDB" id="A0A1G8BX63"/>
<keyword evidence="2" id="KW-0808">Transferase</keyword>
<gene>
    <name evidence="2" type="ORF">SAMN05192582_100517</name>
</gene>
<name>A0A1G8BX63_BACOV</name>
<dbReference type="PANTHER" id="PTHR43685:SF2">
    <property type="entry name" value="GLYCOSYLTRANSFERASE 2-LIKE DOMAIN-CONTAINING PROTEIN"/>
    <property type="match status" value="1"/>
</dbReference>
<reference evidence="2 3" key="1">
    <citation type="submission" date="2016-10" db="EMBL/GenBank/DDBJ databases">
        <authorList>
            <person name="de Groot N.N."/>
        </authorList>
    </citation>
    <scope>NUCLEOTIDE SEQUENCE [LARGE SCALE GENOMIC DNA]</scope>
    <source>
        <strain evidence="2 3">NLAE-zl-C57</strain>
    </source>
</reference>
<dbReference type="CDD" id="cd00761">
    <property type="entry name" value="Glyco_tranf_GTA_type"/>
    <property type="match status" value="1"/>
</dbReference>
<dbReference type="Proteomes" id="UP000181870">
    <property type="component" value="Unassembled WGS sequence"/>
</dbReference>
<organism evidence="2 3">
    <name type="scientific">Bacteroides ovatus</name>
    <dbReference type="NCBI Taxonomy" id="28116"/>
    <lineage>
        <taxon>Bacteria</taxon>
        <taxon>Pseudomonadati</taxon>
        <taxon>Bacteroidota</taxon>
        <taxon>Bacteroidia</taxon>
        <taxon>Bacteroidales</taxon>
        <taxon>Bacteroidaceae</taxon>
        <taxon>Bacteroides</taxon>
    </lineage>
</organism>
<evidence type="ECO:0000259" key="1">
    <source>
        <dbReference type="Pfam" id="PF00535"/>
    </source>
</evidence>
<evidence type="ECO:0000313" key="3">
    <source>
        <dbReference type="Proteomes" id="UP000181870"/>
    </source>
</evidence>
<dbReference type="GO" id="GO:0016740">
    <property type="term" value="F:transferase activity"/>
    <property type="evidence" value="ECO:0007669"/>
    <property type="project" value="UniProtKB-KW"/>
</dbReference>
<dbReference type="Gene3D" id="3.90.550.10">
    <property type="entry name" value="Spore Coat Polysaccharide Biosynthesis Protein SpsA, Chain A"/>
    <property type="match status" value="1"/>
</dbReference>
<dbReference type="RefSeq" id="WP_074636008.1">
    <property type="nucleotide sequence ID" value="NZ_FNDO01000005.1"/>
</dbReference>
<dbReference type="PANTHER" id="PTHR43685">
    <property type="entry name" value="GLYCOSYLTRANSFERASE"/>
    <property type="match status" value="1"/>
</dbReference>
<sequence>MSPLVSIILPNYNHERYLPDRINSILEQTFQDFELIILDDCSTDNSRKVIEQYRNHPKVTHIVYNTQNGGTSYKQWKKGITYAKGELIWIAESDDLANMHFLEYLTPHFEDPKVVLAFSGIQYFTDHIRIEPIREEVPVCHHGIEFIKDRLLWGNGICNASMVLFRKETYSSVDTNVWSNMKLAGDWMLWTNIASQGEVVEQPAKLNYYRRHDTNTTGRFRKLGYDFIEGVRVLKFGKKVCDNKFDRKKVYYKWYDNYLVWTNDCSFKTKVAILKAILLSDFQLGVFFCSNLIRRKIKHIV</sequence>
<dbReference type="EMBL" id="FNDO01000005">
    <property type="protein sequence ID" value="SDH37791.1"/>
    <property type="molecule type" value="Genomic_DNA"/>
</dbReference>
<proteinExistence type="predicted"/>
<protein>
    <submittedName>
        <fullName evidence="2">Glycosyltransferase involved in cell wall bisynthesis</fullName>
    </submittedName>
</protein>
<feature type="domain" description="Glycosyltransferase 2-like" evidence="1">
    <location>
        <begin position="6"/>
        <end position="169"/>
    </location>
</feature>
<dbReference type="InterPro" id="IPR050834">
    <property type="entry name" value="Glycosyltransf_2"/>
</dbReference>
<evidence type="ECO:0000313" key="2">
    <source>
        <dbReference type="EMBL" id="SDH37791.1"/>
    </source>
</evidence>
<dbReference type="SUPFAM" id="SSF53448">
    <property type="entry name" value="Nucleotide-diphospho-sugar transferases"/>
    <property type="match status" value="1"/>
</dbReference>